<dbReference type="AlphaFoldDB" id="M1DYG3"/>
<proteinExistence type="predicted"/>
<keyword evidence="3" id="KW-1185">Reference proteome</keyword>
<reference evidence="2" key="2">
    <citation type="submission" date="2015-06" db="UniProtKB">
        <authorList>
            <consortium name="EnsemblPlants"/>
        </authorList>
    </citation>
    <scope>IDENTIFICATION</scope>
    <source>
        <strain evidence="2">DM1-3 516 R44</strain>
    </source>
</reference>
<reference evidence="3" key="1">
    <citation type="journal article" date="2011" name="Nature">
        <title>Genome sequence and analysis of the tuber crop potato.</title>
        <authorList>
            <consortium name="The Potato Genome Sequencing Consortium"/>
        </authorList>
    </citation>
    <scope>NUCLEOTIDE SEQUENCE [LARGE SCALE GENOMIC DNA]</scope>
    <source>
        <strain evidence="3">cv. DM1-3 516 R44</strain>
    </source>
</reference>
<sequence>MIGSMIGSSLLVHNVIIGCWSLRGLVDIRRNDARKLAPMEEPSSKIVARGGNRGKEETKETLPPPRERVEEEVEIQIEDDVQPEVEAHGMGTFLRLMTFEVVQQVLAFLSGLACMGATSTVQTTQVQINFSIATMVPNIDKASGYGVFFHLLLGTVMTGIEHEM</sequence>
<feature type="region of interest" description="Disordered" evidence="1">
    <location>
        <begin position="39"/>
        <end position="68"/>
    </location>
</feature>
<dbReference type="Proteomes" id="UP000011115">
    <property type="component" value="Unassembled WGS sequence"/>
</dbReference>
<organism evidence="2 3">
    <name type="scientific">Solanum tuberosum</name>
    <name type="common">Potato</name>
    <dbReference type="NCBI Taxonomy" id="4113"/>
    <lineage>
        <taxon>Eukaryota</taxon>
        <taxon>Viridiplantae</taxon>
        <taxon>Streptophyta</taxon>
        <taxon>Embryophyta</taxon>
        <taxon>Tracheophyta</taxon>
        <taxon>Spermatophyta</taxon>
        <taxon>Magnoliopsida</taxon>
        <taxon>eudicotyledons</taxon>
        <taxon>Gunneridae</taxon>
        <taxon>Pentapetalae</taxon>
        <taxon>asterids</taxon>
        <taxon>lamiids</taxon>
        <taxon>Solanales</taxon>
        <taxon>Solanaceae</taxon>
        <taxon>Solanoideae</taxon>
        <taxon>Solaneae</taxon>
        <taxon>Solanum</taxon>
    </lineage>
</organism>
<dbReference type="EnsemblPlants" id="PGSC0003DMT400096445">
    <property type="protein sequence ID" value="PGSC0003DMT400096445"/>
    <property type="gene ID" value="PGSC0003DMG400046016"/>
</dbReference>
<accession>M1DYG3</accession>
<dbReference type="PaxDb" id="4113-PGSC0003DMT400096445"/>
<dbReference type="Gramene" id="PGSC0003DMT400096445">
    <property type="protein sequence ID" value="PGSC0003DMT400096445"/>
    <property type="gene ID" value="PGSC0003DMG400046016"/>
</dbReference>
<dbReference type="InParanoid" id="M1DYG3"/>
<evidence type="ECO:0000256" key="1">
    <source>
        <dbReference type="SAM" id="MobiDB-lite"/>
    </source>
</evidence>
<evidence type="ECO:0000313" key="3">
    <source>
        <dbReference type="Proteomes" id="UP000011115"/>
    </source>
</evidence>
<dbReference type="HOGENOM" id="CLU_059105_2_0_1"/>
<evidence type="ECO:0000313" key="2">
    <source>
        <dbReference type="EnsemblPlants" id="PGSC0003DMT400096445"/>
    </source>
</evidence>
<feature type="compositionally biased region" description="Basic and acidic residues" evidence="1">
    <location>
        <begin position="53"/>
        <end position="68"/>
    </location>
</feature>
<protein>
    <submittedName>
        <fullName evidence="2">Uncharacterized protein</fullName>
    </submittedName>
</protein>
<name>M1DYG3_SOLTU</name>